<gene>
    <name evidence="2" type="ORF">HJG63_008030</name>
</gene>
<dbReference type="AlphaFoldDB" id="A0A7J8KBN3"/>
<dbReference type="EMBL" id="JACASE010000001">
    <property type="protein sequence ID" value="KAF6506244.1"/>
    <property type="molecule type" value="Genomic_DNA"/>
</dbReference>
<feature type="compositionally biased region" description="Polar residues" evidence="1">
    <location>
        <begin position="103"/>
        <end position="112"/>
    </location>
</feature>
<accession>A0A7J8KBN3</accession>
<protein>
    <submittedName>
        <fullName evidence="2">Uncharacterized protein</fullName>
    </submittedName>
</protein>
<sequence>MLWTHGGGEQRVSVGSGFAPRGTLSHVRGVAGPGGWDAAGHPASTEGPCRRERSRRQCLRRRGSGALGHRKNRSVVSWAGAADKEFAWAFRHHRFVERPVAAESSSRLNSAASPGHCHLRAGQKGRCPRRNP</sequence>
<feature type="region of interest" description="Disordered" evidence="1">
    <location>
        <begin position="99"/>
        <end position="132"/>
    </location>
</feature>
<keyword evidence="3" id="KW-1185">Reference proteome</keyword>
<proteinExistence type="predicted"/>
<evidence type="ECO:0000313" key="2">
    <source>
        <dbReference type="EMBL" id="KAF6506244.1"/>
    </source>
</evidence>
<evidence type="ECO:0000313" key="3">
    <source>
        <dbReference type="Proteomes" id="UP000593571"/>
    </source>
</evidence>
<name>A0A7J8KBN3_ROUAE</name>
<comment type="caution">
    <text evidence="2">The sequence shown here is derived from an EMBL/GenBank/DDBJ whole genome shotgun (WGS) entry which is preliminary data.</text>
</comment>
<dbReference type="Proteomes" id="UP000593571">
    <property type="component" value="Unassembled WGS sequence"/>
</dbReference>
<reference evidence="2 3" key="1">
    <citation type="journal article" date="2020" name="Nature">
        <title>Six reference-quality genomes reveal evolution of bat adaptations.</title>
        <authorList>
            <person name="Jebb D."/>
            <person name="Huang Z."/>
            <person name="Pippel M."/>
            <person name="Hughes G.M."/>
            <person name="Lavrichenko K."/>
            <person name="Devanna P."/>
            <person name="Winkler S."/>
            <person name="Jermiin L.S."/>
            <person name="Skirmuntt E.C."/>
            <person name="Katzourakis A."/>
            <person name="Burkitt-Gray L."/>
            <person name="Ray D.A."/>
            <person name="Sullivan K.A.M."/>
            <person name="Roscito J.G."/>
            <person name="Kirilenko B.M."/>
            <person name="Davalos L.M."/>
            <person name="Corthals A.P."/>
            <person name="Power M.L."/>
            <person name="Jones G."/>
            <person name="Ransome R.D."/>
            <person name="Dechmann D.K.N."/>
            <person name="Locatelli A.G."/>
            <person name="Puechmaille S.J."/>
            <person name="Fedrigo O."/>
            <person name="Jarvis E.D."/>
            <person name="Hiller M."/>
            <person name="Vernes S.C."/>
            <person name="Myers E.W."/>
            <person name="Teeling E.C."/>
        </authorList>
    </citation>
    <scope>NUCLEOTIDE SEQUENCE [LARGE SCALE GENOMIC DNA]</scope>
    <source>
        <strain evidence="2">MRouAeg1</strain>
        <tissue evidence="2">Muscle</tissue>
    </source>
</reference>
<feature type="region of interest" description="Disordered" evidence="1">
    <location>
        <begin position="25"/>
        <end position="70"/>
    </location>
</feature>
<feature type="compositionally biased region" description="Basic residues" evidence="1">
    <location>
        <begin position="117"/>
        <end position="132"/>
    </location>
</feature>
<evidence type="ECO:0000256" key="1">
    <source>
        <dbReference type="SAM" id="MobiDB-lite"/>
    </source>
</evidence>
<feature type="compositionally biased region" description="Basic residues" evidence="1">
    <location>
        <begin position="52"/>
        <end position="70"/>
    </location>
</feature>
<organism evidence="2 3">
    <name type="scientific">Rousettus aegyptiacus</name>
    <name type="common">Egyptian fruit bat</name>
    <name type="synonym">Pteropus aegyptiacus</name>
    <dbReference type="NCBI Taxonomy" id="9407"/>
    <lineage>
        <taxon>Eukaryota</taxon>
        <taxon>Metazoa</taxon>
        <taxon>Chordata</taxon>
        <taxon>Craniata</taxon>
        <taxon>Vertebrata</taxon>
        <taxon>Euteleostomi</taxon>
        <taxon>Mammalia</taxon>
        <taxon>Eutheria</taxon>
        <taxon>Laurasiatheria</taxon>
        <taxon>Chiroptera</taxon>
        <taxon>Yinpterochiroptera</taxon>
        <taxon>Pteropodoidea</taxon>
        <taxon>Pteropodidae</taxon>
        <taxon>Rousettinae</taxon>
        <taxon>Rousettus</taxon>
    </lineage>
</organism>